<dbReference type="PANTHER" id="PTHR45982:SF1">
    <property type="entry name" value="REGULATOR OF CHROMOSOME CONDENSATION"/>
    <property type="match status" value="1"/>
</dbReference>
<dbReference type="GO" id="GO:0005085">
    <property type="term" value="F:guanyl-nucleotide exchange factor activity"/>
    <property type="evidence" value="ECO:0007669"/>
    <property type="project" value="TreeGrafter"/>
</dbReference>
<feature type="repeat" description="RCC1" evidence="3">
    <location>
        <begin position="261"/>
        <end position="320"/>
    </location>
</feature>
<dbReference type="PROSITE" id="PS50012">
    <property type="entry name" value="RCC1_3"/>
    <property type="match status" value="7"/>
</dbReference>
<evidence type="ECO:0000256" key="4">
    <source>
        <dbReference type="SAM" id="MobiDB-lite"/>
    </source>
</evidence>
<accession>A0A9P3PDG1</accession>
<dbReference type="InterPro" id="IPR058923">
    <property type="entry name" value="RCC1-like_dom"/>
</dbReference>
<dbReference type="OrthoDB" id="61110at2759"/>
<evidence type="ECO:0000256" key="2">
    <source>
        <dbReference type="ARBA" id="ARBA00022737"/>
    </source>
</evidence>
<sequence length="555" mass="58718">MPPRRSARAASVTPATKAAPAPLEKAVAKRSTSNPAKRRAASPQRTPSPPPKRSRTTTAQKPENDPPTQAPASRKPPSKAAASKKGAQPLKKHPSGKLATIPETPMPQTKPYFNPLPVPPEPKRPGLQLFAWGAGNFGQFGMGPDILGELDKPKKNLWVEEQIQEGTFGGVGAGIESVAAGGLHTLFIDEAGTVWTCGVNDDAALGRITQNVPDPENPGSFLDVDELTSIPHPLKSLVGQDFRAVQVASGDSICAALSKDGDLRVWGSFRGHEGSLGFSSGLKHQFLPVPILDLPHRPGDVEKVSSIAAGSNHLLVLTTHGNIFTWGAGEQAQLGRKVLERRKIHGTVPEKITLGIRGRKAVAIGSGAFHSFAVDEKGDVWGWGLNSMGQTGTGYTSSADSIVQLPQKVKRLSKDELGGVTVVQIVGGAHHTLFLTSSGQVYACGRSNAGQLGLADDDEAFKDRFDPEFLPEPVLVTFPDAEDPIVHVSAGPHNNMAVTKGGALYCWGQGTQGELGVPDEEVRTPRIIVRKEGGAWTAVSASCGGQHTLGLFRKK</sequence>
<dbReference type="PROSITE" id="PS00625">
    <property type="entry name" value="RCC1_1"/>
    <property type="match status" value="1"/>
</dbReference>
<feature type="repeat" description="RCC1" evidence="3">
    <location>
        <begin position="192"/>
        <end position="260"/>
    </location>
</feature>
<dbReference type="PROSITE" id="PS00626">
    <property type="entry name" value="RCC1_2"/>
    <property type="match status" value="3"/>
</dbReference>
<feature type="compositionally biased region" description="Low complexity" evidence="4">
    <location>
        <begin position="70"/>
        <end position="87"/>
    </location>
</feature>
<feature type="repeat" description="RCC1" evidence="3">
    <location>
        <begin position="439"/>
        <end position="501"/>
    </location>
</feature>
<evidence type="ECO:0000256" key="3">
    <source>
        <dbReference type="PROSITE-ProRule" id="PRU00235"/>
    </source>
</evidence>
<dbReference type="InterPro" id="IPR000408">
    <property type="entry name" value="Reg_chr_condens"/>
</dbReference>
<dbReference type="Pfam" id="PF25390">
    <property type="entry name" value="WD40_RLD"/>
    <property type="match status" value="1"/>
</dbReference>
<evidence type="ECO:0000313" key="6">
    <source>
        <dbReference type="EMBL" id="GLB34025.1"/>
    </source>
</evidence>
<dbReference type="Proteomes" id="UP001063166">
    <property type="component" value="Unassembled WGS sequence"/>
</dbReference>
<feature type="domain" description="RCC1-like" evidence="5">
    <location>
        <begin position="128"/>
        <end position="549"/>
    </location>
</feature>
<gene>
    <name evidence="6" type="ORF">LshimejAT787_0109090</name>
</gene>
<dbReference type="SUPFAM" id="SSF50985">
    <property type="entry name" value="RCC1/BLIP-II"/>
    <property type="match status" value="1"/>
</dbReference>
<comment type="caution">
    <text evidence="6">The sequence shown here is derived from an EMBL/GenBank/DDBJ whole genome shotgun (WGS) entry which is preliminary data.</text>
</comment>
<dbReference type="Gene3D" id="2.130.10.30">
    <property type="entry name" value="Regulator of chromosome condensation 1/beta-lactamase-inhibitor protein II"/>
    <property type="match status" value="1"/>
</dbReference>
<feature type="repeat" description="RCC1" evidence="3">
    <location>
        <begin position="321"/>
        <end position="377"/>
    </location>
</feature>
<keyword evidence="1" id="KW-0344">Guanine-nucleotide releasing factor</keyword>
<evidence type="ECO:0000259" key="5">
    <source>
        <dbReference type="Pfam" id="PF25390"/>
    </source>
</evidence>
<dbReference type="EMBL" id="BRPK01000001">
    <property type="protein sequence ID" value="GLB34025.1"/>
    <property type="molecule type" value="Genomic_DNA"/>
</dbReference>
<protein>
    <submittedName>
        <fullName evidence="6">RCC1 domain-containing protein</fullName>
    </submittedName>
</protein>
<evidence type="ECO:0000313" key="7">
    <source>
        <dbReference type="Proteomes" id="UP001063166"/>
    </source>
</evidence>
<dbReference type="PANTHER" id="PTHR45982">
    <property type="entry name" value="REGULATOR OF CHROMOSOME CONDENSATION"/>
    <property type="match status" value="1"/>
</dbReference>
<dbReference type="GO" id="GO:0005737">
    <property type="term" value="C:cytoplasm"/>
    <property type="evidence" value="ECO:0007669"/>
    <property type="project" value="TreeGrafter"/>
</dbReference>
<proteinExistence type="predicted"/>
<feature type="repeat" description="RCC1" evidence="3">
    <location>
        <begin position="378"/>
        <end position="438"/>
    </location>
</feature>
<keyword evidence="7" id="KW-1185">Reference proteome</keyword>
<dbReference type="InterPro" id="IPR009091">
    <property type="entry name" value="RCC1/BLIP-II"/>
</dbReference>
<feature type="repeat" description="RCC1" evidence="3">
    <location>
        <begin position="127"/>
        <end position="191"/>
    </location>
</feature>
<feature type="repeat" description="RCC1" evidence="3">
    <location>
        <begin position="502"/>
        <end position="554"/>
    </location>
</feature>
<dbReference type="InterPro" id="IPR051553">
    <property type="entry name" value="Ran_GTPase-activating"/>
</dbReference>
<feature type="region of interest" description="Disordered" evidence="4">
    <location>
        <begin position="1"/>
        <end position="108"/>
    </location>
</feature>
<keyword evidence="2" id="KW-0677">Repeat</keyword>
<name>A0A9P3PDG1_LYOSH</name>
<evidence type="ECO:0000256" key="1">
    <source>
        <dbReference type="ARBA" id="ARBA00022658"/>
    </source>
</evidence>
<organism evidence="6 7">
    <name type="scientific">Lyophyllum shimeji</name>
    <name type="common">Hon-shimeji</name>
    <name type="synonym">Tricholoma shimeji</name>
    <dbReference type="NCBI Taxonomy" id="47721"/>
    <lineage>
        <taxon>Eukaryota</taxon>
        <taxon>Fungi</taxon>
        <taxon>Dikarya</taxon>
        <taxon>Basidiomycota</taxon>
        <taxon>Agaricomycotina</taxon>
        <taxon>Agaricomycetes</taxon>
        <taxon>Agaricomycetidae</taxon>
        <taxon>Agaricales</taxon>
        <taxon>Tricholomatineae</taxon>
        <taxon>Lyophyllaceae</taxon>
        <taxon>Lyophyllum</taxon>
    </lineage>
</organism>
<dbReference type="AlphaFoldDB" id="A0A9P3PDG1"/>
<reference evidence="6" key="1">
    <citation type="submission" date="2022-07" db="EMBL/GenBank/DDBJ databases">
        <title>The genome of Lyophyllum shimeji provides insight into the initial evolution of ectomycorrhizal fungal genome.</title>
        <authorList>
            <person name="Kobayashi Y."/>
            <person name="Shibata T."/>
            <person name="Hirakawa H."/>
            <person name="Shigenobu S."/>
            <person name="Nishiyama T."/>
            <person name="Yamada A."/>
            <person name="Hasebe M."/>
            <person name="Kawaguchi M."/>
        </authorList>
    </citation>
    <scope>NUCLEOTIDE SEQUENCE</scope>
    <source>
        <strain evidence="6">AT787</strain>
    </source>
</reference>
<dbReference type="PRINTS" id="PR00633">
    <property type="entry name" value="RCCNDNSATION"/>
</dbReference>